<feature type="domain" description="HTH tetR-type" evidence="3">
    <location>
        <begin position="7"/>
        <end position="67"/>
    </location>
</feature>
<feature type="DNA-binding region" description="H-T-H motif" evidence="2">
    <location>
        <begin position="30"/>
        <end position="49"/>
    </location>
</feature>
<dbReference type="PROSITE" id="PS50977">
    <property type="entry name" value="HTH_TETR_2"/>
    <property type="match status" value="1"/>
</dbReference>
<name>A0A4R4FFS2_9FIRM</name>
<keyword evidence="1 2" id="KW-0238">DNA-binding</keyword>
<evidence type="ECO:0000259" key="3">
    <source>
        <dbReference type="PROSITE" id="PS50977"/>
    </source>
</evidence>
<dbReference type="Proteomes" id="UP000295710">
    <property type="component" value="Unassembled WGS sequence"/>
</dbReference>
<dbReference type="Gene3D" id="1.10.357.10">
    <property type="entry name" value="Tetracycline Repressor, domain 2"/>
    <property type="match status" value="1"/>
</dbReference>
<accession>A0A4R4FFS2</accession>
<keyword evidence="5" id="KW-1185">Reference proteome</keyword>
<dbReference type="Pfam" id="PF00440">
    <property type="entry name" value="TetR_N"/>
    <property type="match status" value="1"/>
</dbReference>
<dbReference type="RefSeq" id="WP_132276503.1">
    <property type="nucleotide sequence ID" value="NZ_JAOBST010000009.1"/>
</dbReference>
<dbReference type="PRINTS" id="PR00455">
    <property type="entry name" value="HTHTETR"/>
</dbReference>
<dbReference type="AlphaFoldDB" id="A0A4R4FFS2"/>
<sequence length="187" mass="21779">MAAPRKDNVKELIIETTEDLLRSKKLSDISLSEIARSAGISKGTLYYHYKTKTDILFDITDKYLDRQYHDLVEWTGDASKDTSVHRLVKYILERDISTAGMRLHLFYDAMLGNETIREKLLDRYREFAGVISEKIGERTDRVPPDYFAWLLLLLSDGLFIHQKLGNGELDPARFIQQTEQFIQEEFL</sequence>
<dbReference type="InterPro" id="IPR050624">
    <property type="entry name" value="HTH-type_Tx_Regulator"/>
</dbReference>
<evidence type="ECO:0000256" key="2">
    <source>
        <dbReference type="PROSITE-ProRule" id="PRU00335"/>
    </source>
</evidence>
<dbReference type="SUPFAM" id="SSF48498">
    <property type="entry name" value="Tetracyclin repressor-like, C-terminal domain"/>
    <property type="match status" value="1"/>
</dbReference>
<evidence type="ECO:0000256" key="1">
    <source>
        <dbReference type="ARBA" id="ARBA00023125"/>
    </source>
</evidence>
<organism evidence="4 5">
    <name type="scientific">Extibacter muris</name>
    <dbReference type="NCBI Taxonomy" id="1796622"/>
    <lineage>
        <taxon>Bacteria</taxon>
        <taxon>Bacillati</taxon>
        <taxon>Bacillota</taxon>
        <taxon>Clostridia</taxon>
        <taxon>Lachnospirales</taxon>
        <taxon>Lachnospiraceae</taxon>
        <taxon>Extibacter</taxon>
    </lineage>
</organism>
<dbReference type="PANTHER" id="PTHR43479">
    <property type="entry name" value="ACREF/ENVCD OPERON REPRESSOR-RELATED"/>
    <property type="match status" value="1"/>
</dbReference>
<dbReference type="SUPFAM" id="SSF46689">
    <property type="entry name" value="Homeodomain-like"/>
    <property type="match status" value="1"/>
</dbReference>
<gene>
    <name evidence="4" type="ORF">E1963_06695</name>
</gene>
<reference evidence="4 5" key="1">
    <citation type="journal article" date="2016" name="Nat. Microbiol.">
        <title>The Mouse Intestinal Bacterial Collection (miBC) provides host-specific insight into cultured diversity and functional potential of the gut microbiota.</title>
        <authorList>
            <person name="Lagkouvardos I."/>
            <person name="Pukall R."/>
            <person name="Abt B."/>
            <person name="Foesel B.U."/>
            <person name="Meier-Kolthoff J.P."/>
            <person name="Kumar N."/>
            <person name="Bresciani A."/>
            <person name="Martinez I."/>
            <person name="Just S."/>
            <person name="Ziegler C."/>
            <person name="Brugiroux S."/>
            <person name="Garzetti D."/>
            <person name="Wenning M."/>
            <person name="Bui T.P."/>
            <person name="Wang J."/>
            <person name="Hugenholtz F."/>
            <person name="Plugge C.M."/>
            <person name="Peterson D.A."/>
            <person name="Hornef M.W."/>
            <person name="Baines J.F."/>
            <person name="Smidt H."/>
            <person name="Walter J."/>
            <person name="Kristiansen K."/>
            <person name="Nielsen H.B."/>
            <person name="Haller D."/>
            <person name="Overmann J."/>
            <person name="Stecher B."/>
            <person name="Clavel T."/>
        </authorList>
    </citation>
    <scope>NUCLEOTIDE SEQUENCE [LARGE SCALE GENOMIC DNA]</scope>
    <source>
        <strain evidence="4 5">DSM 28560</strain>
    </source>
</reference>
<dbReference type="InterPro" id="IPR009057">
    <property type="entry name" value="Homeodomain-like_sf"/>
</dbReference>
<dbReference type="InterPro" id="IPR001647">
    <property type="entry name" value="HTH_TetR"/>
</dbReference>
<evidence type="ECO:0000313" key="5">
    <source>
        <dbReference type="Proteomes" id="UP000295710"/>
    </source>
</evidence>
<evidence type="ECO:0000313" key="4">
    <source>
        <dbReference type="EMBL" id="TDA22435.1"/>
    </source>
</evidence>
<dbReference type="PANTHER" id="PTHR43479:SF11">
    <property type="entry name" value="ACREF_ENVCD OPERON REPRESSOR-RELATED"/>
    <property type="match status" value="1"/>
</dbReference>
<dbReference type="InterPro" id="IPR036271">
    <property type="entry name" value="Tet_transcr_reg_TetR-rel_C_sf"/>
</dbReference>
<comment type="caution">
    <text evidence="4">The sequence shown here is derived from an EMBL/GenBank/DDBJ whole genome shotgun (WGS) entry which is preliminary data.</text>
</comment>
<dbReference type="EMBL" id="SMMX01000004">
    <property type="protein sequence ID" value="TDA22435.1"/>
    <property type="molecule type" value="Genomic_DNA"/>
</dbReference>
<dbReference type="GO" id="GO:0003677">
    <property type="term" value="F:DNA binding"/>
    <property type="evidence" value="ECO:0007669"/>
    <property type="project" value="UniProtKB-UniRule"/>
</dbReference>
<proteinExistence type="predicted"/>
<protein>
    <submittedName>
        <fullName evidence="4">TetR/AcrR family transcriptional regulator</fullName>
    </submittedName>
</protein>